<dbReference type="Proteomes" id="UP000324222">
    <property type="component" value="Unassembled WGS sequence"/>
</dbReference>
<protein>
    <submittedName>
        <fullName evidence="1">Uncharacterized protein</fullName>
    </submittedName>
</protein>
<reference evidence="1 2" key="1">
    <citation type="submission" date="2019-05" db="EMBL/GenBank/DDBJ databases">
        <title>Another draft genome of Portunus trituberculatus and its Hox gene families provides insights of decapod evolution.</title>
        <authorList>
            <person name="Jeong J.-H."/>
            <person name="Song I."/>
            <person name="Kim S."/>
            <person name="Choi T."/>
            <person name="Kim D."/>
            <person name="Ryu S."/>
            <person name="Kim W."/>
        </authorList>
    </citation>
    <scope>NUCLEOTIDE SEQUENCE [LARGE SCALE GENOMIC DNA]</scope>
    <source>
        <tissue evidence="1">Muscle</tissue>
    </source>
</reference>
<dbReference type="EMBL" id="VSRR010013938">
    <property type="protein sequence ID" value="MPC56436.1"/>
    <property type="molecule type" value="Genomic_DNA"/>
</dbReference>
<name>A0A5B7GFU1_PORTR</name>
<proteinExistence type="predicted"/>
<sequence length="63" mass="7350">MSVISFIDFLEFNKKDISSSNIMLRDSVCPFPMVLVDVQQVWGNYSRRAACARPKEFMWLDIC</sequence>
<gene>
    <name evidence="1" type="ORF">E2C01_050397</name>
</gene>
<keyword evidence="2" id="KW-1185">Reference proteome</keyword>
<accession>A0A5B7GFU1</accession>
<organism evidence="1 2">
    <name type="scientific">Portunus trituberculatus</name>
    <name type="common">Swimming crab</name>
    <name type="synonym">Neptunus trituberculatus</name>
    <dbReference type="NCBI Taxonomy" id="210409"/>
    <lineage>
        <taxon>Eukaryota</taxon>
        <taxon>Metazoa</taxon>
        <taxon>Ecdysozoa</taxon>
        <taxon>Arthropoda</taxon>
        <taxon>Crustacea</taxon>
        <taxon>Multicrustacea</taxon>
        <taxon>Malacostraca</taxon>
        <taxon>Eumalacostraca</taxon>
        <taxon>Eucarida</taxon>
        <taxon>Decapoda</taxon>
        <taxon>Pleocyemata</taxon>
        <taxon>Brachyura</taxon>
        <taxon>Eubrachyura</taxon>
        <taxon>Portunoidea</taxon>
        <taxon>Portunidae</taxon>
        <taxon>Portuninae</taxon>
        <taxon>Portunus</taxon>
    </lineage>
</organism>
<dbReference type="AlphaFoldDB" id="A0A5B7GFU1"/>
<evidence type="ECO:0000313" key="1">
    <source>
        <dbReference type="EMBL" id="MPC56436.1"/>
    </source>
</evidence>
<comment type="caution">
    <text evidence="1">The sequence shown here is derived from an EMBL/GenBank/DDBJ whole genome shotgun (WGS) entry which is preliminary data.</text>
</comment>
<evidence type="ECO:0000313" key="2">
    <source>
        <dbReference type="Proteomes" id="UP000324222"/>
    </source>
</evidence>